<name>A0ABV0V1D4_9TELE</name>
<proteinExistence type="predicted"/>
<comment type="caution">
    <text evidence="3">The sequence shown here is derived from an EMBL/GenBank/DDBJ whole genome shotgun (WGS) entry which is preliminary data.</text>
</comment>
<feature type="transmembrane region" description="Helical" evidence="2">
    <location>
        <begin position="12"/>
        <end position="35"/>
    </location>
</feature>
<keyword evidence="4" id="KW-1185">Reference proteome</keyword>
<evidence type="ECO:0000313" key="4">
    <source>
        <dbReference type="Proteomes" id="UP001482620"/>
    </source>
</evidence>
<keyword evidence="2" id="KW-0812">Transmembrane</keyword>
<protein>
    <submittedName>
        <fullName evidence="3">Uncharacterized protein</fullName>
    </submittedName>
</protein>
<evidence type="ECO:0000313" key="3">
    <source>
        <dbReference type="EMBL" id="MEQ2251194.1"/>
    </source>
</evidence>
<keyword evidence="2" id="KW-0472">Membrane</keyword>
<sequence length="107" mass="12200">QDQDSTQQHVKAASLTLFLILMSCSLLPLVSYNPTRRQRDGLRRRDTSSRGGLNQRRHHTAAGRNHVRREPDLRYISCLSVYRLSDGESRMISSTTRFQIVSTLGSI</sequence>
<dbReference type="Proteomes" id="UP001482620">
    <property type="component" value="Unassembled WGS sequence"/>
</dbReference>
<feature type="non-terminal residue" evidence="3">
    <location>
        <position position="1"/>
    </location>
</feature>
<reference evidence="3 4" key="1">
    <citation type="submission" date="2021-06" db="EMBL/GenBank/DDBJ databases">
        <authorList>
            <person name="Palmer J.M."/>
        </authorList>
    </citation>
    <scope>NUCLEOTIDE SEQUENCE [LARGE SCALE GENOMIC DNA]</scope>
    <source>
        <strain evidence="4">if_2019</strain>
        <tissue evidence="3">Muscle</tissue>
    </source>
</reference>
<keyword evidence="2" id="KW-1133">Transmembrane helix</keyword>
<gene>
    <name evidence="3" type="ORF">ILYODFUR_008377</name>
</gene>
<feature type="compositionally biased region" description="Basic residues" evidence="1">
    <location>
        <begin position="55"/>
        <end position="67"/>
    </location>
</feature>
<dbReference type="EMBL" id="JAHRIQ010093245">
    <property type="protein sequence ID" value="MEQ2251194.1"/>
    <property type="molecule type" value="Genomic_DNA"/>
</dbReference>
<accession>A0ABV0V1D4</accession>
<feature type="region of interest" description="Disordered" evidence="1">
    <location>
        <begin position="35"/>
        <end position="68"/>
    </location>
</feature>
<feature type="compositionally biased region" description="Basic and acidic residues" evidence="1">
    <location>
        <begin position="37"/>
        <end position="48"/>
    </location>
</feature>
<evidence type="ECO:0000256" key="2">
    <source>
        <dbReference type="SAM" id="Phobius"/>
    </source>
</evidence>
<evidence type="ECO:0000256" key="1">
    <source>
        <dbReference type="SAM" id="MobiDB-lite"/>
    </source>
</evidence>
<organism evidence="3 4">
    <name type="scientific">Ilyodon furcidens</name>
    <name type="common">goldbreast splitfin</name>
    <dbReference type="NCBI Taxonomy" id="33524"/>
    <lineage>
        <taxon>Eukaryota</taxon>
        <taxon>Metazoa</taxon>
        <taxon>Chordata</taxon>
        <taxon>Craniata</taxon>
        <taxon>Vertebrata</taxon>
        <taxon>Euteleostomi</taxon>
        <taxon>Actinopterygii</taxon>
        <taxon>Neopterygii</taxon>
        <taxon>Teleostei</taxon>
        <taxon>Neoteleostei</taxon>
        <taxon>Acanthomorphata</taxon>
        <taxon>Ovalentaria</taxon>
        <taxon>Atherinomorphae</taxon>
        <taxon>Cyprinodontiformes</taxon>
        <taxon>Goodeidae</taxon>
        <taxon>Ilyodon</taxon>
    </lineage>
</organism>